<keyword evidence="3 6" id="KW-0812">Transmembrane</keyword>
<dbReference type="Pfam" id="PF02687">
    <property type="entry name" value="FtsX"/>
    <property type="match status" value="2"/>
</dbReference>
<comment type="subcellular location">
    <subcellularLocation>
        <location evidence="1">Cell membrane</location>
        <topology evidence="1">Multi-pass membrane protein</topology>
    </subcellularLocation>
</comment>
<feature type="transmembrane region" description="Helical" evidence="6">
    <location>
        <begin position="323"/>
        <end position="346"/>
    </location>
</feature>
<feature type="domain" description="ABC3 transporter permease C-terminal" evidence="7">
    <location>
        <begin position="728"/>
        <end position="841"/>
    </location>
</feature>
<evidence type="ECO:0000259" key="7">
    <source>
        <dbReference type="Pfam" id="PF02687"/>
    </source>
</evidence>
<keyword evidence="5 6" id="KW-0472">Membrane</keyword>
<proteinExistence type="predicted"/>
<feature type="domain" description="MacB-like periplasmic core" evidence="8">
    <location>
        <begin position="495"/>
        <end position="686"/>
    </location>
</feature>
<dbReference type="AlphaFoldDB" id="S2P4R2"/>
<dbReference type="PATRIC" id="fig|1256225.3.peg.1149"/>
<accession>S2P4R2</accession>
<dbReference type="InterPro" id="IPR003838">
    <property type="entry name" value="ABC3_permease_C"/>
</dbReference>
<dbReference type="EMBL" id="ANMM01000007">
    <property type="protein sequence ID" value="EPC38218.1"/>
    <property type="molecule type" value="Genomic_DNA"/>
</dbReference>
<organism evidence="9 10">
    <name type="scientific">Lacticaseibacillus paracasei subsp. paracasei Lpp225</name>
    <dbReference type="NCBI Taxonomy" id="1256225"/>
    <lineage>
        <taxon>Bacteria</taxon>
        <taxon>Bacillati</taxon>
        <taxon>Bacillota</taxon>
        <taxon>Bacilli</taxon>
        <taxon>Lactobacillales</taxon>
        <taxon>Lactobacillaceae</taxon>
        <taxon>Lacticaseibacillus</taxon>
    </lineage>
</organism>
<comment type="caution">
    <text evidence="9">The sequence shown here is derived from an EMBL/GenBank/DDBJ whole genome shotgun (WGS) entry which is preliminary data.</text>
</comment>
<feature type="transmembrane region" description="Helical" evidence="6">
    <location>
        <begin position="16"/>
        <end position="36"/>
    </location>
</feature>
<feature type="transmembrane region" description="Helical" evidence="6">
    <location>
        <begin position="374"/>
        <end position="397"/>
    </location>
</feature>
<protein>
    <submittedName>
        <fullName evidence="9">ABC transporter, permease protein</fullName>
    </submittedName>
</protein>
<keyword evidence="4 6" id="KW-1133">Transmembrane helix</keyword>
<feature type="transmembrane region" description="Helical" evidence="6">
    <location>
        <begin position="777"/>
        <end position="801"/>
    </location>
</feature>
<keyword evidence="2" id="KW-1003">Cell membrane</keyword>
<dbReference type="PANTHER" id="PTHR30287">
    <property type="entry name" value="MEMBRANE COMPONENT OF PREDICTED ABC SUPERFAMILY METABOLITE UPTAKE TRANSPORTER"/>
    <property type="match status" value="1"/>
</dbReference>
<dbReference type="InterPro" id="IPR038766">
    <property type="entry name" value="Membrane_comp_ABC_pdt"/>
</dbReference>
<evidence type="ECO:0000256" key="1">
    <source>
        <dbReference type="ARBA" id="ARBA00004651"/>
    </source>
</evidence>
<evidence type="ECO:0000259" key="8">
    <source>
        <dbReference type="Pfam" id="PF12704"/>
    </source>
</evidence>
<dbReference type="InterPro" id="IPR025857">
    <property type="entry name" value="MacB_PCD"/>
</dbReference>
<dbReference type="Pfam" id="PF12704">
    <property type="entry name" value="MacB_PCD"/>
    <property type="match status" value="1"/>
</dbReference>
<feature type="transmembrane region" description="Helical" evidence="6">
    <location>
        <begin position="807"/>
        <end position="836"/>
    </location>
</feature>
<dbReference type="GO" id="GO:0005886">
    <property type="term" value="C:plasma membrane"/>
    <property type="evidence" value="ECO:0007669"/>
    <property type="project" value="UniProtKB-SubCell"/>
</dbReference>
<evidence type="ECO:0000313" key="9">
    <source>
        <dbReference type="EMBL" id="EPC38218.1"/>
    </source>
</evidence>
<reference evidence="9 10" key="1">
    <citation type="journal article" date="2013" name="PLoS ONE">
        <title>Lactobacillus paracasei comparative genomics: towards species pan-genome definition and exploitation of diversity.</title>
        <authorList>
            <person name="Smokvina T."/>
            <person name="Wels M."/>
            <person name="Polka J."/>
            <person name="Chervaux C."/>
            <person name="Brisse S."/>
            <person name="Boekhorst J."/>
            <person name="van Hylckama Vlieg J.E."/>
            <person name="Siezen R.J."/>
        </authorList>
    </citation>
    <scope>NUCLEOTIDE SEQUENCE [LARGE SCALE GENOMIC DNA]</scope>
    <source>
        <strain evidence="9 10">Lpp225</strain>
    </source>
</reference>
<evidence type="ECO:0000256" key="4">
    <source>
        <dbReference type="ARBA" id="ARBA00022989"/>
    </source>
</evidence>
<evidence type="ECO:0000256" key="5">
    <source>
        <dbReference type="ARBA" id="ARBA00023136"/>
    </source>
</evidence>
<evidence type="ECO:0000256" key="3">
    <source>
        <dbReference type="ARBA" id="ARBA00022692"/>
    </source>
</evidence>
<gene>
    <name evidence="9" type="ORF">Lpp225_1096</name>
</gene>
<dbReference type="PANTHER" id="PTHR30287:SF1">
    <property type="entry name" value="INNER MEMBRANE PROTEIN"/>
    <property type="match status" value="1"/>
</dbReference>
<feature type="transmembrane region" description="Helical" evidence="6">
    <location>
        <begin position="417"/>
        <end position="441"/>
    </location>
</feature>
<evidence type="ECO:0000256" key="2">
    <source>
        <dbReference type="ARBA" id="ARBA00022475"/>
    </source>
</evidence>
<feature type="transmembrane region" description="Helical" evidence="6">
    <location>
        <begin position="725"/>
        <end position="744"/>
    </location>
</feature>
<evidence type="ECO:0000256" key="6">
    <source>
        <dbReference type="SAM" id="Phobius"/>
    </source>
</evidence>
<feature type="transmembrane region" description="Helical" evidence="6">
    <location>
        <begin position="494"/>
        <end position="514"/>
    </location>
</feature>
<dbReference type="Proteomes" id="UP000014270">
    <property type="component" value="Unassembled WGS sequence"/>
</dbReference>
<feature type="domain" description="ABC3 transporter permease C-terminal" evidence="7">
    <location>
        <begin position="328"/>
        <end position="442"/>
    </location>
</feature>
<evidence type="ECO:0000313" key="10">
    <source>
        <dbReference type="Proteomes" id="UP000014270"/>
    </source>
</evidence>
<sequence>MKPLTKNLWRNIRDSLGRFIAIVIIIMLGVLLFVGVKATGPALKDSLNTTVKADHLADSQLLATTGVSKAQVKAAESVSGVQAEAVKFKYVIGGRASDVVALYGYQKGTTINRLHLTSGQLPTQANQIVLDTAAKKSGYQLGQTYTFTGGSKLARRTFKISGFADSPAYIEDTSRGSANIGDGTVRYFAYIPASQMKMPVASQLNIRFPALQTRDTFSNRYKDAVATKMKLVKQRVKAQGEKDLRAAVYANIVKTATAKAQAQLAASGTPAAAAADQAIKPQLSTFQQQATVTARKQLSTSLTWQTREDLPGFGDYGGSADRIAAIANVFPVFFFLVAALITFTTVSRMVEEARAQIGTFKALGYGKWAIARNYLAYAALAGLLGGIIGVFAGNLSIPRIVLSLYKNYIPLQQVVSLQWPLIALSLLLALIATLGAAAIVVRNELTEKPAALMRPRAPKSAKRILLERITPLWSRLSFNQKVSYRNLFRYKSRLVMTILGIAGGTALILTGFGIKDSITATGVQQYGDVIHYQAIVRLADGKKPAAARDILAKSKAYRSAGTVSGAVAKLSAKGHSLSDVNLFAPANGNDLEPYVSLRSTASNRKLTLPRHGIVITSKLAKALNVTTGDTLKVATTNGQSKRFTIKGIAKNYVGHFGYLSNPAYQQLAGNSAKPNTLLVRLQPQSSKQNDRLAKQLLNHHAIVGISFTTTAKKTLSNMSGMLDPIVLIFILLSAVLSFVVLYNLNNINVSERIRELSTIKVLGFFDREVTMYISRESIVLTVIGIVFGYLLGNLLTAYILYQAETEAVVFPLTISIVGYLTATLLMLAFTGVVTWLTHRRLQRVDMVEALKSNE</sequence>
<name>S2P4R2_LACPA</name>